<dbReference type="PIRSF" id="PIRSF000505">
    <property type="entry name" value="EPSPS"/>
    <property type="match status" value="1"/>
</dbReference>
<feature type="binding site" evidence="8">
    <location>
        <position position="137"/>
    </location>
    <ligand>
        <name>phosphoenolpyruvate</name>
        <dbReference type="ChEBI" id="CHEBI:58702"/>
    </ligand>
</feature>
<name>A0A7W7IPV4_9CAUL</name>
<comment type="caution">
    <text evidence="8">Lacks conserved residue(s) required for the propagation of feature annotation.</text>
</comment>
<feature type="binding site" evidence="8">
    <location>
        <position position="38"/>
    </location>
    <ligand>
        <name>phosphoenolpyruvate</name>
        <dbReference type="ChEBI" id="CHEBI:58702"/>
    </ligand>
</feature>
<dbReference type="SUPFAM" id="SSF55205">
    <property type="entry name" value="EPT/RTPC-like"/>
    <property type="match status" value="1"/>
</dbReference>
<keyword evidence="4 8" id="KW-0028">Amino-acid biosynthesis</keyword>
<feature type="binding site" evidence="8">
    <location>
        <position position="182"/>
    </location>
    <ligand>
        <name>3-phosphoshikimate</name>
        <dbReference type="ChEBI" id="CHEBI:145989"/>
    </ligand>
</feature>
<dbReference type="Proteomes" id="UP000539957">
    <property type="component" value="Unassembled WGS sequence"/>
</dbReference>
<dbReference type="HAMAP" id="MF_00210">
    <property type="entry name" value="EPSP_synth"/>
    <property type="match status" value="1"/>
</dbReference>
<evidence type="ECO:0000256" key="6">
    <source>
        <dbReference type="ARBA" id="ARBA00023141"/>
    </source>
</evidence>
<comment type="similarity">
    <text evidence="2 8">Belongs to the EPSP synthase family.</text>
</comment>
<feature type="binding site" evidence="8">
    <location>
        <position position="365"/>
    </location>
    <ligand>
        <name>phosphoenolpyruvate</name>
        <dbReference type="ChEBI" id="CHEBI:58702"/>
    </ligand>
</feature>
<evidence type="ECO:0000256" key="2">
    <source>
        <dbReference type="ARBA" id="ARBA00009948"/>
    </source>
</evidence>
<evidence type="ECO:0000256" key="7">
    <source>
        <dbReference type="ARBA" id="ARBA00044633"/>
    </source>
</evidence>
<keyword evidence="11" id="KW-1185">Reference proteome</keyword>
<gene>
    <name evidence="8" type="primary">aroA</name>
    <name evidence="10" type="ORF">HNP32_002039</name>
</gene>
<organism evidence="10 11">
    <name type="scientific">Brevundimonas bullata</name>
    <dbReference type="NCBI Taxonomy" id="13160"/>
    <lineage>
        <taxon>Bacteria</taxon>
        <taxon>Pseudomonadati</taxon>
        <taxon>Pseudomonadota</taxon>
        <taxon>Alphaproteobacteria</taxon>
        <taxon>Caulobacterales</taxon>
        <taxon>Caulobacteraceae</taxon>
        <taxon>Brevundimonas</taxon>
    </lineage>
</organism>
<comment type="function">
    <text evidence="8">Catalyzes the transfer of the enolpyruvyl moiety of phosphoenolpyruvate (PEP) to the 5-hydroxyl of shikimate-3-phosphate (S3P) to produce enolpyruvyl shikimate-3-phosphate and inorganic phosphate.</text>
</comment>
<feature type="binding site" evidence="8">
    <location>
        <position position="334"/>
    </location>
    <ligand>
        <name>3-phosphoshikimate</name>
        <dbReference type="ChEBI" id="CHEBI:145989"/>
    </ligand>
</feature>
<dbReference type="CDD" id="cd01556">
    <property type="entry name" value="EPSP_synthase"/>
    <property type="match status" value="1"/>
</dbReference>
<dbReference type="NCBIfam" id="TIGR01356">
    <property type="entry name" value="aroA"/>
    <property type="match status" value="1"/>
</dbReference>
<feature type="binding site" evidence="8">
    <location>
        <position position="38"/>
    </location>
    <ligand>
        <name>3-phosphoshikimate</name>
        <dbReference type="ChEBI" id="CHEBI:145989"/>
    </ligand>
</feature>
<feature type="binding site" evidence="8">
    <location>
        <position position="43"/>
    </location>
    <ligand>
        <name>3-phosphoshikimate</name>
        <dbReference type="ChEBI" id="CHEBI:145989"/>
    </ligand>
</feature>
<dbReference type="PROSITE" id="PS00104">
    <property type="entry name" value="EPSP_SYNTHASE_1"/>
    <property type="match status" value="1"/>
</dbReference>
<dbReference type="Pfam" id="PF00275">
    <property type="entry name" value="EPSP_synthase"/>
    <property type="match status" value="1"/>
</dbReference>
<evidence type="ECO:0000259" key="9">
    <source>
        <dbReference type="Pfam" id="PF00275"/>
    </source>
</evidence>
<comment type="catalytic activity">
    <reaction evidence="7">
        <text>3-phosphoshikimate + phosphoenolpyruvate = 5-O-(1-carboxyvinyl)-3-phosphoshikimate + phosphate</text>
        <dbReference type="Rhea" id="RHEA:21256"/>
        <dbReference type="ChEBI" id="CHEBI:43474"/>
        <dbReference type="ChEBI" id="CHEBI:57701"/>
        <dbReference type="ChEBI" id="CHEBI:58702"/>
        <dbReference type="ChEBI" id="CHEBI:145989"/>
        <dbReference type="EC" id="2.5.1.19"/>
    </reaction>
    <physiologicalReaction direction="left-to-right" evidence="7">
        <dbReference type="Rhea" id="RHEA:21257"/>
    </physiologicalReaction>
</comment>
<keyword evidence="5 8" id="KW-0808">Transferase</keyword>
<comment type="subunit">
    <text evidence="8">Monomer.</text>
</comment>
<sequence length="451" mass="46768">MTAPSTLTARPVSASLNGAVRASGDKSLRGAVRAPGDKSMSHRSLIFGGMAKGVTEIEGLLEGDDILATARAVEAFGAQVERLGEGHWRVKGQGGFRSPGVVIDCGNAGTGVRLLMGAAAGYELSATFDGDASLRKRPMKRVTGPLADMGARFDWNGAEDRVPLTLDGGGLKAIEYVQTVASAQIKSAILLAGLNAAGETVVVEPEKSRDHTERMLRAFGAMVDVTEEGEGWRIRLKGGQKLTGTAVAVPGDPSSAAFPLAAALIVPGSEVTVEGVMLNPQRTGLFDTWIEMGADLTISKRRVSGGEDVGDITARYSELKGVTVPQERAASMIDEYPILSAVAAYAQGRTVMRGIGEMRVKESDRISLMVAGLTACGVAVEEEAEGFIVTGGPVGGGATVATAHDHRIAMSHLILGLAAEAPVSVLDPEMIATSFPGFVELMNGLGAEIAS</sequence>
<feature type="domain" description="Enolpyruvate transferase" evidence="9">
    <location>
        <begin position="25"/>
        <end position="440"/>
    </location>
</feature>
<feature type="binding site" evidence="8">
    <location>
        <position position="39"/>
    </location>
    <ligand>
        <name>3-phosphoshikimate</name>
        <dbReference type="ChEBI" id="CHEBI:145989"/>
    </ligand>
</feature>
<feature type="binding site" evidence="8">
    <location>
        <position position="184"/>
    </location>
    <ligand>
        <name>phosphoenolpyruvate</name>
        <dbReference type="ChEBI" id="CHEBI:58702"/>
    </ligand>
</feature>
<dbReference type="EMBL" id="JACHKY010000003">
    <property type="protein sequence ID" value="MBB4798295.1"/>
    <property type="molecule type" value="Genomic_DNA"/>
</dbReference>
<dbReference type="InterPro" id="IPR001986">
    <property type="entry name" value="Enolpyruvate_Tfrase_dom"/>
</dbReference>
<accession>A0A7W7IPV4</accession>
<dbReference type="GO" id="GO:0003866">
    <property type="term" value="F:3-phosphoshikimate 1-carboxyvinyltransferase activity"/>
    <property type="evidence" value="ECO:0007669"/>
    <property type="project" value="UniProtKB-UniRule"/>
</dbReference>
<dbReference type="FunFam" id="3.65.10.10:FF:000005">
    <property type="entry name" value="3-phosphoshikimate 1-carboxyvinyltransferase"/>
    <property type="match status" value="1"/>
</dbReference>
<dbReference type="AlphaFoldDB" id="A0A7W7IPV4"/>
<evidence type="ECO:0000313" key="10">
    <source>
        <dbReference type="EMBL" id="MBB4798295.1"/>
    </source>
</evidence>
<dbReference type="InterPro" id="IPR006264">
    <property type="entry name" value="EPSP_synthase"/>
</dbReference>
<comment type="subcellular location">
    <subcellularLocation>
        <location evidence="8">Cytoplasm</location>
    </subcellularLocation>
</comment>
<dbReference type="UniPathway" id="UPA00053">
    <property type="reaction ID" value="UER00089"/>
</dbReference>
<dbReference type="GO" id="GO:0009423">
    <property type="term" value="P:chorismate biosynthetic process"/>
    <property type="evidence" value="ECO:0007669"/>
    <property type="project" value="UniProtKB-UniRule"/>
</dbReference>
<dbReference type="InterPro" id="IPR036968">
    <property type="entry name" value="Enolpyruvate_Tfrase_sf"/>
</dbReference>
<dbReference type="GO" id="GO:0008652">
    <property type="term" value="P:amino acid biosynthetic process"/>
    <property type="evidence" value="ECO:0007669"/>
    <property type="project" value="UniProtKB-KW"/>
</dbReference>
<proteinExistence type="inferred from homology"/>
<dbReference type="GO" id="GO:0005737">
    <property type="term" value="C:cytoplasm"/>
    <property type="evidence" value="ECO:0007669"/>
    <property type="project" value="UniProtKB-SubCell"/>
</dbReference>
<evidence type="ECO:0000313" key="11">
    <source>
        <dbReference type="Proteomes" id="UP000539957"/>
    </source>
</evidence>
<dbReference type="EC" id="2.5.1.19" evidence="8"/>
<evidence type="ECO:0000256" key="8">
    <source>
        <dbReference type="HAMAP-Rule" id="MF_00210"/>
    </source>
</evidence>
<feature type="binding site" evidence="8">
    <location>
        <position position="184"/>
    </location>
    <ligand>
        <name>3-phosphoshikimate</name>
        <dbReference type="ChEBI" id="CHEBI:145989"/>
    </ligand>
</feature>
<dbReference type="PROSITE" id="PS00885">
    <property type="entry name" value="EPSP_SYNTHASE_2"/>
    <property type="match status" value="1"/>
</dbReference>
<evidence type="ECO:0000256" key="4">
    <source>
        <dbReference type="ARBA" id="ARBA00022605"/>
    </source>
</evidence>
<dbReference type="InterPro" id="IPR023193">
    <property type="entry name" value="EPSP_synthase_CS"/>
</dbReference>
<evidence type="ECO:0000256" key="3">
    <source>
        <dbReference type="ARBA" id="ARBA00022490"/>
    </source>
</evidence>
<comment type="pathway">
    <text evidence="1 8">Metabolic intermediate biosynthesis; chorismate biosynthesis; chorismate from D-erythrose 4-phosphate and phosphoenolpyruvate: step 6/7.</text>
</comment>
<feature type="binding site" evidence="8">
    <location>
        <position position="407"/>
    </location>
    <ligand>
        <name>phosphoenolpyruvate</name>
        <dbReference type="ChEBI" id="CHEBI:58702"/>
    </ligand>
</feature>
<dbReference type="PANTHER" id="PTHR21090:SF5">
    <property type="entry name" value="PENTAFUNCTIONAL AROM POLYPEPTIDE"/>
    <property type="match status" value="1"/>
</dbReference>
<feature type="binding site" evidence="8">
    <location>
        <position position="109"/>
    </location>
    <ligand>
        <name>phosphoenolpyruvate</name>
        <dbReference type="ChEBI" id="CHEBI:58702"/>
    </ligand>
</feature>
<reference evidence="10 11" key="1">
    <citation type="submission" date="2020-08" db="EMBL/GenBank/DDBJ databases">
        <title>Functional genomics of gut bacteria from endangered species of beetles.</title>
        <authorList>
            <person name="Carlos-Shanley C."/>
        </authorList>
    </citation>
    <scope>NUCLEOTIDE SEQUENCE [LARGE SCALE GENOMIC DNA]</scope>
    <source>
        <strain evidence="10 11">S00123</strain>
    </source>
</reference>
<keyword evidence="6 8" id="KW-0057">Aromatic amino acid biosynthesis</keyword>
<comment type="caution">
    <text evidence="10">The sequence shown here is derived from an EMBL/GenBank/DDBJ whole genome shotgun (WGS) entry which is preliminary data.</text>
</comment>
<feature type="binding site" evidence="8">
    <location>
        <position position="361"/>
    </location>
    <ligand>
        <name>3-phosphoshikimate</name>
        <dbReference type="ChEBI" id="CHEBI:145989"/>
    </ligand>
</feature>
<evidence type="ECO:0000256" key="1">
    <source>
        <dbReference type="ARBA" id="ARBA00004811"/>
    </source>
</evidence>
<keyword evidence="3 8" id="KW-0963">Cytoplasm</keyword>
<dbReference type="GO" id="GO:0009073">
    <property type="term" value="P:aromatic amino acid family biosynthetic process"/>
    <property type="evidence" value="ECO:0007669"/>
    <property type="project" value="UniProtKB-KW"/>
</dbReference>
<protein>
    <recommendedName>
        <fullName evidence="8">3-phosphoshikimate 1-carboxyvinyltransferase</fullName>
        <ecNumber evidence="8">2.5.1.19</ecNumber>
    </recommendedName>
    <alternativeName>
        <fullName evidence="8">5-enolpyruvylshikimate-3-phosphate synthase</fullName>
        <shortName evidence="8">EPSP synthase</shortName>
        <shortName evidence="8">EPSPS</shortName>
    </alternativeName>
</protein>
<dbReference type="InterPro" id="IPR013792">
    <property type="entry name" value="RNA3'P_cycl/enolpyr_Trfase_a/b"/>
</dbReference>
<evidence type="ECO:0000256" key="5">
    <source>
        <dbReference type="ARBA" id="ARBA00022679"/>
    </source>
</evidence>
<feature type="active site" description="Proton acceptor" evidence="8">
    <location>
        <position position="334"/>
    </location>
</feature>
<dbReference type="Gene3D" id="3.65.10.10">
    <property type="entry name" value="Enolpyruvate transferase domain"/>
    <property type="match status" value="2"/>
</dbReference>
<dbReference type="PANTHER" id="PTHR21090">
    <property type="entry name" value="AROM/DEHYDROQUINATE SYNTHASE"/>
    <property type="match status" value="1"/>
</dbReference>